<organism evidence="1 2">
    <name type="scientific">Pneumocystis oryctolagi</name>
    <dbReference type="NCBI Taxonomy" id="42067"/>
    <lineage>
        <taxon>Eukaryota</taxon>
        <taxon>Fungi</taxon>
        <taxon>Dikarya</taxon>
        <taxon>Ascomycota</taxon>
        <taxon>Taphrinomycotina</taxon>
        <taxon>Pneumocystomycetes</taxon>
        <taxon>Pneumocystaceae</taxon>
        <taxon>Pneumocystis</taxon>
    </lineage>
</organism>
<reference evidence="1 2" key="1">
    <citation type="journal article" date="2021" name="Commun. Biol.">
        <title>Genomic insights into the host specific adaptation of the Pneumocystis genus.</title>
        <authorList>
            <person name="Cisse O.H."/>
            <person name="Ma L."/>
            <person name="Dekker J.P."/>
            <person name="Khil P.P."/>
            <person name="Youn J.-H."/>
            <person name="Brenchley J.M."/>
            <person name="Blair R."/>
            <person name="Pahar B."/>
            <person name="Chabe M."/>
            <person name="Van Rompay K.K.A."/>
            <person name="Keesler R."/>
            <person name="Sukura A."/>
            <person name="Hirsch V."/>
            <person name="Kutty G."/>
            <person name="Liu Y."/>
            <person name="Peng L."/>
            <person name="Chen J."/>
            <person name="Song J."/>
            <person name="Weissenbacher-Lang C."/>
            <person name="Xu J."/>
            <person name="Upham N.S."/>
            <person name="Stajich J.E."/>
            <person name="Cuomo C.A."/>
            <person name="Cushion M.T."/>
            <person name="Kovacs J.A."/>
        </authorList>
    </citation>
    <scope>NUCLEOTIDE SEQUENCE [LARGE SCALE GENOMIC DNA]</scope>
    <source>
        <strain evidence="1 2">RABM</strain>
    </source>
</reference>
<protein>
    <submittedName>
        <fullName evidence="1">Uncharacterized protein</fullName>
    </submittedName>
</protein>
<keyword evidence="2" id="KW-1185">Reference proteome</keyword>
<gene>
    <name evidence="1" type="ORF">PORY_000289</name>
</gene>
<proteinExistence type="predicted"/>
<name>A0ACB7CES4_9ASCO</name>
<dbReference type="Proteomes" id="UP000768646">
    <property type="component" value="Unassembled WGS sequence"/>
</dbReference>
<comment type="caution">
    <text evidence="1">The sequence shown here is derived from an EMBL/GenBank/DDBJ whole genome shotgun (WGS) entry which is preliminary data.</text>
</comment>
<dbReference type="EMBL" id="JABTEG010000001">
    <property type="protein sequence ID" value="KAG4306301.1"/>
    <property type="molecule type" value="Genomic_DNA"/>
</dbReference>
<sequence length="270" mass="29998">MNTNAFVRLSFTKYTQKGYSVSSKPPVLVLHGFLGSKSNWHTFCKILHKRTQRTFFALDLRNHGYSPHAAPHNYHAMVSDIFAFIEQHHLDSVILLGHSMGAKVSMGAALIQPTRVAATILVDNAPVCADVGSITRVSALALLRVASTLPQSLKIASQILEDMIPDESVRRLLLSNLVRCSDGRLRSRLPLPLLIYSLRAIGDFPFNGVFVKPTLLIRGRYSNFVPDILLSSVYRVFPSAHVVSLDGGHWIHVEQPEQFISAVESFLQTN</sequence>
<evidence type="ECO:0000313" key="1">
    <source>
        <dbReference type="EMBL" id="KAG4306301.1"/>
    </source>
</evidence>
<evidence type="ECO:0000313" key="2">
    <source>
        <dbReference type="Proteomes" id="UP000768646"/>
    </source>
</evidence>
<accession>A0ACB7CES4</accession>